<comment type="caution">
    <text evidence="2">The sequence shown here is derived from an EMBL/GenBank/DDBJ whole genome shotgun (WGS) entry which is preliminary data.</text>
</comment>
<feature type="domain" description="DUF397" evidence="1">
    <location>
        <begin position="12"/>
        <end position="67"/>
    </location>
</feature>
<sequence length="71" mass="7608">MDLMSTPDISGAVWVKSSYSGGNEGQCLEYTRGFVTDGVVPVRDSKRPGGPVLMLPAVAWAEFVAALERHP</sequence>
<evidence type="ECO:0000259" key="1">
    <source>
        <dbReference type="Pfam" id="PF04149"/>
    </source>
</evidence>
<proteinExistence type="predicted"/>
<keyword evidence="3" id="KW-1185">Reference proteome</keyword>
<dbReference type="Proteomes" id="UP001499895">
    <property type="component" value="Unassembled WGS sequence"/>
</dbReference>
<evidence type="ECO:0000313" key="2">
    <source>
        <dbReference type="EMBL" id="GAA0478828.1"/>
    </source>
</evidence>
<reference evidence="2 3" key="1">
    <citation type="journal article" date="2019" name="Int. J. Syst. Evol. Microbiol.">
        <title>The Global Catalogue of Microorganisms (GCM) 10K type strain sequencing project: providing services to taxonomists for standard genome sequencing and annotation.</title>
        <authorList>
            <consortium name="The Broad Institute Genomics Platform"/>
            <consortium name="The Broad Institute Genome Sequencing Center for Infectious Disease"/>
            <person name="Wu L."/>
            <person name="Ma J."/>
        </authorList>
    </citation>
    <scope>NUCLEOTIDE SEQUENCE [LARGE SCALE GENOMIC DNA]</scope>
    <source>
        <strain evidence="2 3">JCM 10649</strain>
    </source>
</reference>
<dbReference type="InterPro" id="IPR007278">
    <property type="entry name" value="DUF397"/>
</dbReference>
<dbReference type="EMBL" id="BAAAHB010000060">
    <property type="protein sequence ID" value="GAA0478828.1"/>
    <property type="molecule type" value="Genomic_DNA"/>
</dbReference>
<dbReference type="Pfam" id="PF04149">
    <property type="entry name" value="DUF397"/>
    <property type="match status" value="1"/>
</dbReference>
<name>A0ABN1AKQ4_9ACTN</name>
<accession>A0ABN1AKQ4</accession>
<gene>
    <name evidence="2" type="ORF">GCM10009544_45930</name>
</gene>
<evidence type="ECO:0000313" key="3">
    <source>
        <dbReference type="Proteomes" id="UP001499895"/>
    </source>
</evidence>
<organism evidence="2 3">
    <name type="scientific">Streptomyces stramineus</name>
    <dbReference type="NCBI Taxonomy" id="173861"/>
    <lineage>
        <taxon>Bacteria</taxon>
        <taxon>Bacillati</taxon>
        <taxon>Actinomycetota</taxon>
        <taxon>Actinomycetes</taxon>
        <taxon>Kitasatosporales</taxon>
        <taxon>Streptomycetaceae</taxon>
        <taxon>Streptomyces</taxon>
    </lineage>
</organism>
<protein>
    <submittedName>
        <fullName evidence="2">DUF397 domain-containing protein</fullName>
    </submittedName>
</protein>